<evidence type="ECO:0000256" key="4">
    <source>
        <dbReference type="ARBA" id="ARBA00023172"/>
    </source>
</evidence>
<dbReference type="GO" id="GO:0003677">
    <property type="term" value="F:DNA binding"/>
    <property type="evidence" value="ECO:0007669"/>
    <property type="project" value="UniProtKB-UniRule"/>
</dbReference>
<dbReference type="PANTHER" id="PTHR30629:SF2">
    <property type="entry name" value="PROPHAGE INTEGRASE INTS-RELATED"/>
    <property type="match status" value="1"/>
</dbReference>
<keyword evidence="3 5" id="KW-0238">DNA-binding</keyword>
<sequence>MPVVKKKIVLTKNVTAATIDKFKPREKEYLLADGVQRHLYLVVSPKGVKSWQFKAKVDGDHFKKRFGKWPIMSIDKAREKAKLLNVARDTGQLTTEKVKTNTFEAFAEEFLADKQREDRGIKTIHEYRKTLKGHVYPIIGCKDVADITRADIDAIINPLRDRKKGVMSNRVLAILRPIIKNAVARDILAKDVTGHVRKFNEAKNKTSRRALSIDELRLVWEAARHLPDGQRDGIRLILLTGLRKIEAFAARTADYDGKTLTIPAAEFTDRRGHTFPVSHAKNDRPHPLKLGPKGRAILDANKGGEYFFAEVVHKNMFHEVLPALKAALAEDGHVLETFDIHALRTSVRTAITSDAMRAHGHRFSADEGSIFMNHKREHLTEIYDRGDHRGMIEEMLAAWESLLLP</sequence>
<evidence type="ECO:0000256" key="2">
    <source>
        <dbReference type="ARBA" id="ARBA00022908"/>
    </source>
</evidence>
<dbReference type="Proteomes" id="UP000460626">
    <property type="component" value="Unassembled WGS sequence"/>
</dbReference>
<comment type="caution">
    <text evidence="7">The sequence shown here is derived from an EMBL/GenBank/DDBJ whole genome shotgun (WGS) entry which is preliminary data.</text>
</comment>
<dbReference type="PANTHER" id="PTHR30629">
    <property type="entry name" value="PROPHAGE INTEGRASE"/>
    <property type="match status" value="1"/>
</dbReference>
<dbReference type="RefSeq" id="WP_131453541.1">
    <property type="nucleotide sequence ID" value="NZ_BMJK01000002.1"/>
</dbReference>
<dbReference type="Gene3D" id="1.10.150.130">
    <property type="match status" value="1"/>
</dbReference>
<dbReference type="EMBL" id="WTYH01000001">
    <property type="protein sequence ID" value="MXO94306.1"/>
    <property type="molecule type" value="Genomic_DNA"/>
</dbReference>
<dbReference type="Gene3D" id="1.10.443.10">
    <property type="entry name" value="Intergrase catalytic core"/>
    <property type="match status" value="1"/>
</dbReference>
<dbReference type="PROSITE" id="PS51900">
    <property type="entry name" value="CB"/>
    <property type="match status" value="1"/>
</dbReference>
<feature type="domain" description="Core-binding (CB)" evidence="6">
    <location>
        <begin position="101"/>
        <end position="183"/>
    </location>
</feature>
<protein>
    <submittedName>
        <fullName evidence="7">DUF4102 domain-containing protein</fullName>
    </submittedName>
</protein>
<dbReference type="GO" id="GO:0015074">
    <property type="term" value="P:DNA integration"/>
    <property type="evidence" value="ECO:0007669"/>
    <property type="project" value="UniProtKB-KW"/>
</dbReference>
<dbReference type="Pfam" id="PF13356">
    <property type="entry name" value="Arm-DNA-bind_3"/>
    <property type="match status" value="1"/>
</dbReference>
<gene>
    <name evidence="7" type="ORF">GRI62_11935</name>
</gene>
<dbReference type="Pfam" id="PF22022">
    <property type="entry name" value="Phage_int_M"/>
    <property type="match status" value="1"/>
</dbReference>
<dbReference type="OrthoDB" id="7388552at2"/>
<proteinExistence type="inferred from homology"/>
<dbReference type="AlphaFoldDB" id="A0A845A572"/>
<keyword evidence="8" id="KW-1185">Reference proteome</keyword>
<dbReference type="InterPro" id="IPR053876">
    <property type="entry name" value="Phage_int_M"/>
</dbReference>
<name>A0A845A572_9SPHN</name>
<dbReference type="InterPro" id="IPR010998">
    <property type="entry name" value="Integrase_recombinase_N"/>
</dbReference>
<keyword evidence="4" id="KW-0233">DNA recombination</keyword>
<dbReference type="InterPro" id="IPR011010">
    <property type="entry name" value="DNA_brk_join_enz"/>
</dbReference>
<evidence type="ECO:0000313" key="8">
    <source>
        <dbReference type="Proteomes" id="UP000460626"/>
    </source>
</evidence>
<dbReference type="InterPro" id="IPR044068">
    <property type="entry name" value="CB"/>
</dbReference>
<dbReference type="InterPro" id="IPR013762">
    <property type="entry name" value="Integrase-like_cat_sf"/>
</dbReference>
<evidence type="ECO:0000256" key="3">
    <source>
        <dbReference type="ARBA" id="ARBA00023125"/>
    </source>
</evidence>
<reference evidence="7 8" key="1">
    <citation type="submission" date="2019-12" db="EMBL/GenBank/DDBJ databases">
        <title>Genomic-based taxomic classification of the family Erythrobacteraceae.</title>
        <authorList>
            <person name="Xu L."/>
        </authorList>
    </citation>
    <scope>NUCLEOTIDE SEQUENCE [LARGE SCALE GENOMIC DNA]</scope>
    <source>
        <strain evidence="7 8">RC4-10-4</strain>
    </source>
</reference>
<accession>A0A845A572</accession>
<dbReference type="InterPro" id="IPR038488">
    <property type="entry name" value="Integrase_DNA-bd_sf"/>
</dbReference>
<dbReference type="SUPFAM" id="SSF56349">
    <property type="entry name" value="DNA breaking-rejoining enzymes"/>
    <property type="match status" value="1"/>
</dbReference>
<dbReference type="GO" id="GO:0006310">
    <property type="term" value="P:DNA recombination"/>
    <property type="evidence" value="ECO:0007669"/>
    <property type="project" value="UniProtKB-KW"/>
</dbReference>
<dbReference type="Gene3D" id="3.30.160.390">
    <property type="entry name" value="Integrase, DNA-binding domain"/>
    <property type="match status" value="1"/>
</dbReference>
<organism evidence="7 8">
    <name type="scientific">Aurantiacibacter arachoides</name>
    <dbReference type="NCBI Taxonomy" id="1850444"/>
    <lineage>
        <taxon>Bacteria</taxon>
        <taxon>Pseudomonadati</taxon>
        <taxon>Pseudomonadota</taxon>
        <taxon>Alphaproteobacteria</taxon>
        <taxon>Sphingomonadales</taxon>
        <taxon>Erythrobacteraceae</taxon>
        <taxon>Aurantiacibacter</taxon>
    </lineage>
</organism>
<evidence type="ECO:0000259" key="6">
    <source>
        <dbReference type="PROSITE" id="PS51900"/>
    </source>
</evidence>
<keyword evidence="2" id="KW-0229">DNA integration</keyword>
<comment type="similarity">
    <text evidence="1">Belongs to the 'phage' integrase family.</text>
</comment>
<dbReference type="InterPro" id="IPR025166">
    <property type="entry name" value="Integrase_DNA_bind_dom"/>
</dbReference>
<dbReference type="InterPro" id="IPR050808">
    <property type="entry name" value="Phage_Integrase"/>
</dbReference>
<evidence type="ECO:0000256" key="1">
    <source>
        <dbReference type="ARBA" id="ARBA00008857"/>
    </source>
</evidence>
<evidence type="ECO:0000256" key="5">
    <source>
        <dbReference type="PROSITE-ProRule" id="PRU01248"/>
    </source>
</evidence>
<evidence type="ECO:0000313" key="7">
    <source>
        <dbReference type="EMBL" id="MXO94306.1"/>
    </source>
</evidence>